<gene>
    <name evidence="2" type="ORF">GGQ73_004726</name>
</gene>
<protein>
    <submittedName>
        <fullName evidence="2">Putative HTH transcriptional regulator</fullName>
    </submittedName>
</protein>
<dbReference type="Pfam" id="PF04326">
    <property type="entry name" value="SLFN_AlbA_2"/>
    <property type="match status" value="1"/>
</dbReference>
<proteinExistence type="predicted"/>
<name>A0A7W6CC34_9HYPH</name>
<dbReference type="RefSeq" id="WP_183898002.1">
    <property type="nucleotide sequence ID" value="NZ_JACIDV010000033.1"/>
</dbReference>
<comment type="caution">
    <text evidence="2">The sequence shown here is derived from an EMBL/GenBank/DDBJ whole genome shotgun (WGS) entry which is preliminary data.</text>
</comment>
<dbReference type="AlphaFoldDB" id="A0A7W6CC34"/>
<evidence type="ECO:0000313" key="3">
    <source>
        <dbReference type="Proteomes" id="UP000565286"/>
    </source>
</evidence>
<evidence type="ECO:0000259" key="1">
    <source>
        <dbReference type="Pfam" id="PF04326"/>
    </source>
</evidence>
<evidence type="ECO:0000313" key="2">
    <source>
        <dbReference type="EMBL" id="MBB3948731.1"/>
    </source>
</evidence>
<dbReference type="InterPro" id="IPR038461">
    <property type="entry name" value="Schlafen_AlbA_2_dom_sf"/>
</dbReference>
<dbReference type="EMBL" id="JACIDV010000033">
    <property type="protein sequence ID" value="MBB3948731.1"/>
    <property type="molecule type" value="Genomic_DNA"/>
</dbReference>
<reference evidence="2 3" key="1">
    <citation type="submission" date="2020-08" db="EMBL/GenBank/DDBJ databases">
        <title>Genomic Encyclopedia of Type Strains, Phase IV (KMG-IV): sequencing the most valuable type-strain genomes for metagenomic binning, comparative biology and taxonomic classification.</title>
        <authorList>
            <person name="Goeker M."/>
        </authorList>
    </citation>
    <scope>NUCLEOTIDE SEQUENCE [LARGE SCALE GENOMIC DNA]</scope>
    <source>
        <strain evidence="2 3">DSM 26438</strain>
    </source>
</reference>
<dbReference type="Proteomes" id="UP000565286">
    <property type="component" value="Unassembled WGS sequence"/>
</dbReference>
<feature type="domain" description="Schlafen AlbA-2" evidence="1">
    <location>
        <begin position="11"/>
        <end position="118"/>
    </location>
</feature>
<dbReference type="InterPro" id="IPR007421">
    <property type="entry name" value="Schlafen_AlbA_2_dom"/>
</dbReference>
<sequence>MDYFNGARSPETFGEYVSALANSAMLAGKRHAFLIFGIDDVTHDIIGTNINLKKEKKGNVAFEMWLQQMLDPKINVSFETCFVDSKRVEIVCIEPAFDRPVRFNKVAYIRVGSNKTRLENYPEKERMLWALTNKHSYEKGLAATHYTAEMILDNFYCEKFAELYYGPKISKHHLIESLVTDGLIINDYQGGYDITNLFAILAAKNLGDFETVRNKAARCLIPAFDGAIFSSEWKDALWARFTPQAPRRLRQSVERYSIVKRA</sequence>
<accession>A0A7W6CC34</accession>
<keyword evidence="3" id="KW-1185">Reference proteome</keyword>
<dbReference type="Gene3D" id="3.30.950.30">
    <property type="entry name" value="Schlafen, AAA domain"/>
    <property type="match status" value="1"/>
</dbReference>
<organism evidence="2 3">
    <name type="scientific">Rhizobium skierniewicense</name>
    <dbReference type="NCBI Taxonomy" id="984260"/>
    <lineage>
        <taxon>Bacteria</taxon>
        <taxon>Pseudomonadati</taxon>
        <taxon>Pseudomonadota</taxon>
        <taxon>Alphaproteobacteria</taxon>
        <taxon>Hyphomicrobiales</taxon>
        <taxon>Rhizobiaceae</taxon>
        <taxon>Rhizobium/Agrobacterium group</taxon>
        <taxon>Rhizobium</taxon>
    </lineage>
</organism>